<dbReference type="EMBL" id="LWBS01000033">
    <property type="protein sequence ID" value="OAP96733.1"/>
    <property type="molecule type" value="Genomic_DNA"/>
</dbReference>
<dbReference type="PANTHER" id="PTHR30146">
    <property type="entry name" value="LACI-RELATED TRANSCRIPTIONAL REPRESSOR"/>
    <property type="match status" value="1"/>
</dbReference>
<dbReference type="InterPro" id="IPR000843">
    <property type="entry name" value="HTH_LacI"/>
</dbReference>
<keyword evidence="2" id="KW-0238">DNA-binding</keyword>
<dbReference type="InterPro" id="IPR028082">
    <property type="entry name" value="Peripla_BP_I"/>
</dbReference>
<dbReference type="InterPro" id="IPR010982">
    <property type="entry name" value="Lambda_DNA-bd_dom_sf"/>
</dbReference>
<dbReference type="AlphaFoldDB" id="A0A179C021"/>
<comment type="caution">
    <text evidence="5">The sequence shown here is derived from an EMBL/GenBank/DDBJ whole genome shotgun (WGS) entry which is preliminary data.</text>
</comment>
<dbReference type="SUPFAM" id="SSF53822">
    <property type="entry name" value="Periplasmic binding protein-like I"/>
    <property type="match status" value="1"/>
</dbReference>
<accession>A0A179C021</accession>
<dbReference type="eggNOG" id="COG1879">
    <property type="taxonomic scope" value="Bacteria"/>
</dbReference>
<dbReference type="PROSITE" id="PS00356">
    <property type="entry name" value="HTH_LACI_1"/>
    <property type="match status" value="1"/>
</dbReference>
<evidence type="ECO:0000256" key="1">
    <source>
        <dbReference type="ARBA" id="ARBA00023015"/>
    </source>
</evidence>
<dbReference type="SUPFAM" id="SSF47413">
    <property type="entry name" value="lambda repressor-like DNA-binding domains"/>
    <property type="match status" value="1"/>
</dbReference>
<evidence type="ECO:0000256" key="3">
    <source>
        <dbReference type="ARBA" id="ARBA00023163"/>
    </source>
</evidence>
<sequence>MKVTLKDVASQAGVGTATVERVLNGRGGVRPETVEKVFLAARRLEYRQSLPFAHRGLIRIEVILVRPETSFYSRLNRAFERIAASLDDSIVVHRTFVRENEPAQFARYIANPTARRSALIVVAPDHADVVTSVRKAADLGILVIQIMTRPAPELPYVGIDNYAAGRTAAHFMSGMLAQRPGSFVALCHSGAYENHKERIRGFSSYLADNASNEGSNEHRFIEVMFDLDDEHNAIELLQAALRREPGIIGVYSAGGDNKGVARVLEANKARRPFWVGHELTGETQDYLRRGIMSIVLDQAPEVQARRSIDLALNRLGLIEVEISAEPVRFLTITSENL</sequence>
<proteinExistence type="predicted"/>
<dbReference type="PRINTS" id="PR00036">
    <property type="entry name" value="HTHLACI"/>
</dbReference>
<feature type="domain" description="HTH lacI-type" evidence="4">
    <location>
        <begin position="3"/>
        <end position="59"/>
    </location>
</feature>
<dbReference type="InterPro" id="IPR025997">
    <property type="entry name" value="SBP_2_dom"/>
</dbReference>
<organism evidence="5">
    <name type="scientific">Rhizobium leguminosarum</name>
    <dbReference type="NCBI Taxonomy" id="384"/>
    <lineage>
        <taxon>Bacteria</taxon>
        <taxon>Pseudomonadati</taxon>
        <taxon>Pseudomonadota</taxon>
        <taxon>Alphaproteobacteria</taxon>
        <taxon>Hyphomicrobiales</taxon>
        <taxon>Rhizobiaceae</taxon>
        <taxon>Rhizobium/Agrobacterium group</taxon>
        <taxon>Rhizobium</taxon>
    </lineage>
</organism>
<dbReference type="Gene3D" id="1.10.260.40">
    <property type="entry name" value="lambda repressor-like DNA-binding domains"/>
    <property type="match status" value="1"/>
</dbReference>
<evidence type="ECO:0000313" key="5">
    <source>
        <dbReference type="EMBL" id="OAP96733.1"/>
    </source>
</evidence>
<gene>
    <name evidence="5" type="ORF">A4U53_13065</name>
</gene>
<dbReference type="Pfam" id="PF00356">
    <property type="entry name" value="LacI"/>
    <property type="match status" value="1"/>
</dbReference>
<dbReference type="Pfam" id="PF13407">
    <property type="entry name" value="Peripla_BP_4"/>
    <property type="match status" value="1"/>
</dbReference>
<dbReference type="GO" id="GO:0003700">
    <property type="term" value="F:DNA-binding transcription factor activity"/>
    <property type="evidence" value="ECO:0007669"/>
    <property type="project" value="TreeGrafter"/>
</dbReference>
<reference evidence="5" key="1">
    <citation type="submission" date="2016-04" db="EMBL/GenBank/DDBJ databases">
        <title>Fast-growing isolate from the root nodules of Vavilovia formosa.</title>
        <authorList>
            <person name="Kimeklis A."/>
            <person name="Safronova V."/>
            <person name="Belimov A."/>
            <person name="Andronov E."/>
        </authorList>
    </citation>
    <scope>NUCLEOTIDE SEQUENCE [LARGE SCALE GENOMIC DNA]</scope>
    <source>
        <strain evidence="5">Vaf-46</strain>
    </source>
</reference>
<evidence type="ECO:0000259" key="4">
    <source>
        <dbReference type="PROSITE" id="PS50932"/>
    </source>
</evidence>
<keyword evidence="3" id="KW-0804">Transcription</keyword>
<dbReference type="PROSITE" id="PS50932">
    <property type="entry name" value="HTH_LACI_2"/>
    <property type="match status" value="1"/>
</dbReference>
<dbReference type="PANTHER" id="PTHR30146:SF152">
    <property type="entry name" value="TRANSCRIPTIONAL REGULATORY PROTEIN"/>
    <property type="match status" value="1"/>
</dbReference>
<keyword evidence="1" id="KW-0805">Transcription regulation</keyword>
<dbReference type="Gene3D" id="3.40.50.2300">
    <property type="match status" value="2"/>
</dbReference>
<dbReference type="GO" id="GO:0000976">
    <property type="term" value="F:transcription cis-regulatory region binding"/>
    <property type="evidence" value="ECO:0007669"/>
    <property type="project" value="TreeGrafter"/>
</dbReference>
<dbReference type="CDD" id="cd06307">
    <property type="entry name" value="PBP1_sugar_binding"/>
    <property type="match status" value="1"/>
</dbReference>
<dbReference type="SMART" id="SM00354">
    <property type="entry name" value="HTH_LACI"/>
    <property type="match status" value="1"/>
</dbReference>
<protein>
    <submittedName>
        <fullName evidence="5">LacI family transcriptional regulator</fullName>
    </submittedName>
</protein>
<dbReference type="CDD" id="cd01392">
    <property type="entry name" value="HTH_LacI"/>
    <property type="match status" value="1"/>
</dbReference>
<evidence type="ECO:0000256" key="2">
    <source>
        <dbReference type="ARBA" id="ARBA00023125"/>
    </source>
</evidence>
<name>A0A179C021_RHILE</name>